<dbReference type="PANTHER" id="PTHR45840">
    <property type="entry name" value="RHOMBOID-RELATED PROTEIN"/>
    <property type="match status" value="1"/>
</dbReference>
<feature type="transmembrane region" description="Helical" evidence="7">
    <location>
        <begin position="374"/>
        <end position="391"/>
    </location>
</feature>
<keyword evidence="5 7" id="KW-0472">Membrane</keyword>
<evidence type="ECO:0000259" key="8">
    <source>
        <dbReference type="Pfam" id="PF01694"/>
    </source>
</evidence>
<feature type="transmembrane region" description="Helical" evidence="7">
    <location>
        <begin position="120"/>
        <end position="140"/>
    </location>
</feature>
<dbReference type="InterPro" id="IPR035952">
    <property type="entry name" value="Rhomboid-like_sf"/>
</dbReference>
<comment type="caution">
    <text evidence="9">The sequence shown here is derived from an EMBL/GenBank/DDBJ whole genome shotgun (WGS) entry which is preliminary data.</text>
</comment>
<accession>A0A9Q0S0M0</accession>
<feature type="region of interest" description="Disordered" evidence="6">
    <location>
        <begin position="249"/>
        <end position="274"/>
    </location>
</feature>
<keyword evidence="4 7" id="KW-1133">Transmembrane helix</keyword>
<feature type="transmembrane region" description="Helical" evidence="7">
    <location>
        <begin position="515"/>
        <end position="533"/>
    </location>
</feature>
<dbReference type="OrthoDB" id="418595at2759"/>
<feature type="transmembrane region" description="Helical" evidence="7">
    <location>
        <begin position="398"/>
        <end position="415"/>
    </location>
</feature>
<dbReference type="PANTHER" id="PTHR45840:SF2">
    <property type="entry name" value="PROTEIN RHOMBOID-RELATED"/>
    <property type="match status" value="1"/>
</dbReference>
<comment type="subcellular location">
    <subcellularLocation>
        <location evidence="1">Membrane</location>
        <topology evidence="1">Multi-pass membrane protein</topology>
    </subcellularLocation>
</comment>
<keyword evidence="10" id="KW-1185">Reference proteome</keyword>
<reference evidence="9" key="1">
    <citation type="submission" date="2022-07" db="EMBL/GenBank/DDBJ databases">
        <authorList>
            <person name="Trinca V."/>
            <person name="Uliana J.V.C."/>
            <person name="Torres T.T."/>
            <person name="Ward R.J."/>
            <person name="Monesi N."/>
        </authorList>
    </citation>
    <scope>NUCLEOTIDE SEQUENCE</scope>
    <source>
        <strain evidence="9">HSMRA1968</strain>
        <tissue evidence="9">Whole embryos</tissue>
    </source>
</reference>
<dbReference type="InterPro" id="IPR051739">
    <property type="entry name" value="Rhomboid_IM_Serine_Proteases"/>
</dbReference>
<feature type="transmembrane region" description="Helical" evidence="7">
    <location>
        <begin position="20"/>
        <end position="38"/>
    </location>
</feature>
<organism evidence="9 10">
    <name type="scientific">Pseudolycoriella hygida</name>
    <dbReference type="NCBI Taxonomy" id="35572"/>
    <lineage>
        <taxon>Eukaryota</taxon>
        <taxon>Metazoa</taxon>
        <taxon>Ecdysozoa</taxon>
        <taxon>Arthropoda</taxon>
        <taxon>Hexapoda</taxon>
        <taxon>Insecta</taxon>
        <taxon>Pterygota</taxon>
        <taxon>Neoptera</taxon>
        <taxon>Endopterygota</taxon>
        <taxon>Diptera</taxon>
        <taxon>Nematocera</taxon>
        <taxon>Sciaroidea</taxon>
        <taxon>Sciaridae</taxon>
        <taxon>Pseudolycoriella</taxon>
    </lineage>
</organism>
<keyword evidence="3 7" id="KW-0812">Transmembrane</keyword>
<dbReference type="EMBL" id="WJQU01000002">
    <property type="protein sequence ID" value="KAJ6641127.1"/>
    <property type="molecule type" value="Genomic_DNA"/>
</dbReference>
<dbReference type="GO" id="GO:0004252">
    <property type="term" value="F:serine-type endopeptidase activity"/>
    <property type="evidence" value="ECO:0007669"/>
    <property type="project" value="InterPro"/>
</dbReference>
<gene>
    <name evidence="9" type="primary">rho_9</name>
    <name evidence="9" type="ORF">Bhyg_06062</name>
</gene>
<dbReference type="InterPro" id="IPR022764">
    <property type="entry name" value="Peptidase_S54_rhomboid_dom"/>
</dbReference>
<evidence type="ECO:0000256" key="1">
    <source>
        <dbReference type="ARBA" id="ARBA00004141"/>
    </source>
</evidence>
<evidence type="ECO:0000256" key="4">
    <source>
        <dbReference type="ARBA" id="ARBA00022989"/>
    </source>
</evidence>
<evidence type="ECO:0000313" key="10">
    <source>
        <dbReference type="Proteomes" id="UP001151699"/>
    </source>
</evidence>
<evidence type="ECO:0000256" key="5">
    <source>
        <dbReference type="ARBA" id="ARBA00023136"/>
    </source>
</evidence>
<feature type="transmembrane region" description="Helical" evidence="7">
    <location>
        <begin position="481"/>
        <end position="503"/>
    </location>
</feature>
<name>A0A9Q0S0M0_9DIPT</name>
<dbReference type="Gene3D" id="1.20.1540.10">
    <property type="entry name" value="Rhomboid-like"/>
    <property type="match status" value="2"/>
</dbReference>
<evidence type="ECO:0000256" key="6">
    <source>
        <dbReference type="SAM" id="MobiDB-lite"/>
    </source>
</evidence>
<dbReference type="Pfam" id="PF01694">
    <property type="entry name" value="Rhomboid"/>
    <property type="match status" value="2"/>
</dbReference>
<sequence length="566" mass="64651">MRRMGVQEYEEGELKPAVHFPAFICAISIIQIVIFLNFDEKYMISILGNNPDRRSELWRFFTTSFVHNSHNHLWHNLVMQLYLGALIELYHGWKRVSAIYVSSVLGGSALSTVLEPHVYSAGASAGILGLATANILDFILNYEVVKLRTLRAVFMITFVYHSILLGLYREYNYKGEFKIDYISHAGGLCAGISASFLYLKYEYLSETLHLMLFFCAPKVSHNYSTMHSIYPGGEDPDVINEFIEMDRFGNPVPPRSPRRPRRPSPTPSSSTQKARWLSHALSTVRNLAESLSSGRALYTFAPHSDYMKRLIRQRGKRDVHYPVFMCAISIIQIVIFLFFDEKYMISILGTNPDRRSEVWRYFTASLVHNSHNHLWHNLAMQVIVGVIIEYYHGWKRVTAIYVLSVLAGSALSTIQPNVYSAGASAGIMGLAATHIMDALINSSMVQKRGLRFVFMVIFVEHTAVLYIYRQNHYKEEFKIDHISHVGGFCVGLTVSFVFLKKAFGTAGMELMRNTMLVLTCVYFALLLLINYALSEAKQKKEYIVTQDGEEILEDPYREFRHSSLEL</sequence>
<dbReference type="AlphaFoldDB" id="A0A9Q0S0M0"/>
<dbReference type="Proteomes" id="UP001151699">
    <property type="component" value="Chromosome B"/>
</dbReference>
<evidence type="ECO:0000256" key="2">
    <source>
        <dbReference type="ARBA" id="ARBA00009045"/>
    </source>
</evidence>
<dbReference type="GO" id="GO:0016020">
    <property type="term" value="C:membrane"/>
    <property type="evidence" value="ECO:0007669"/>
    <property type="project" value="UniProtKB-SubCell"/>
</dbReference>
<proteinExistence type="inferred from homology"/>
<feature type="domain" description="Peptidase S54 rhomboid" evidence="8">
    <location>
        <begin position="55"/>
        <end position="200"/>
    </location>
</feature>
<evidence type="ECO:0000256" key="7">
    <source>
        <dbReference type="SAM" id="Phobius"/>
    </source>
</evidence>
<comment type="similarity">
    <text evidence="2">Belongs to the peptidase S54 family.</text>
</comment>
<feature type="transmembrane region" description="Helical" evidence="7">
    <location>
        <begin position="319"/>
        <end position="339"/>
    </location>
</feature>
<feature type="transmembrane region" description="Helical" evidence="7">
    <location>
        <begin position="452"/>
        <end position="469"/>
    </location>
</feature>
<protein>
    <submittedName>
        <fullName evidence="9">Protein rhomboid</fullName>
    </submittedName>
</protein>
<evidence type="ECO:0000256" key="3">
    <source>
        <dbReference type="ARBA" id="ARBA00022692"/>
    </source>
</evidence>
<evidence type="ECO:0000313" key="9">
    <source>
        <dbReference type="EMBL" id="KAJ6641127.1"/>
    </source>
</evidence>
<feature type="transmembrane region" description="Helical" evidence="7">
    <location>
        <begin position="152"/>
        <end position="169"/>
    </location>
</feature>
<feature type="transmembrane region" description="Helical" evidence="7">
    <location>
        <begin position="181"/>
        <end position="199"/>
    </location>
</feature>
<feature type="domain" description="Peptidase S54 rhomboid" evidence="8">
    <location>
        <begin position="356"/>
        <end position="500"/>
    </location>
</feature>
<dbReference type="SUPFAM" id="SSF144091">
    <property type="entry name" value="Rhomboid-like"/>
    <property type="match status" value="2"/>
</dbReference>